<proteinExistence type="predicted"/>
<evidence type="ECO:0000256" key="1">
    <source>
        <dbReference type="SAM" id="MobiDB-lite"/>
    </source>
</evidence>
<comment type="caution">
    <text evidence="2">The sequence shown here is derived from an EMBL/GenBank/DDBJ whole genome shotgun (WGS) entry which is preliminary data.</text>
</comment>
<reference evidence="2" key="1">
    <citation type="submission" date="2020-05" db="EMBL/GenBank/DDBJ databases">
        <title>WGS assembly of Panicum virgatum.</title>
        <authorList>
            <person name="Lovell J.T."/>
            <person name="Jenkins J."/>
            <person name="Shu S."/>
            <person name="Juenger T.E."/>
            <person name="Schmutz J."/>
        </authorList>
    </citation>
    <scope>NUCLEOTIDE SEQUENCE</scope>
    <source>
        <strain evidence="2">AP13</strain>
    </source>
</reference>
<keyword evidence="3" id="KW-1185">Reference proteome</keyword>
<evidence type="ECO:0000313" key="3">
    <source>
        <dbReference type="Proteomes" id="UP000823388"/>
    </source>
</evidence>
<feature type="compositionally biased region" description="Low complexity" evidence="1">
    <location>
        <begin position="105"/>
        <end position="122"/>
    </location>
</feature>
<accession>A0A8T0R923</accession>
<feature type="region of interest" description="Disordered" evidence="1">
    <location>
        <begin position="1"/>
        <end position="122"/>
    </location>
</feature>
<feature type="compositionally biased region" description="Low complexity" evidence="1">
    <location>
        <begin position="52"/>
        <end position="79"/>
    </location>
</feature>
<name>A0A8T0R923_PANVG</name>
<gene>
    <name evidence="2" type="ORF">PVAP13_6KG033935</name>
</gene>
<dbReference type="EMBL" id="CM029047">
    <property type="protein sequence ID" value="KAG2581443.1"/>
    <property type="molecule type" value="Genomic_DNA"/>
</dbReference>
<organism evidence="2 3">
    <name type="scientific">Panicum virgatum</name>
    <name type="common">Blackwell switchgrass</name>
    <dbReference type="NCBI Taxonomy" id="38727"/>
    <lineage>
        <taxon>Eukaryota</taxon>
        <taxon>Viridiplantae</taxon>
        <taxon>Streptophyta</taxon>
        <taxon>Embryophyta</taxon>
        <taxon>Tracheophyta</taxon>
        <taxon>Spermatophyta</taxon>
        <taxon>Magnoliopsida</taxon>
        <taxon>Liliopsida</taxon>
        <taxon>Poales</taxon>
        <taxon>Poaceae</taxon>
        <taxon>PACMAD clade</taxon>
        <taxon>Panicoideae</taxon>
        <taxon>Panicodae</taxon>
        <taxon>Paniceae</taxon>
        <taxon>Panicinae</taxon>
        <taxon>Panicum</taxon>
        <taxon>Panicum sect. Hiantes</taxon>
    </lineage>
</organism>
<protein>
    <submittedName>
        <fullName evidence="2">Uncharacterized protein</fullName>
    </submittedName>
</protein>
<evidence type="ECO:0000313" key="2">
    <source>
        <dbReference type="EMBL" id="KAG2581443.1"/>
    </source>
</evidence>
<dbReference type="AlphaFoldDB" id="A0A8T0R923"/>
<dbReference type="Proteomes" id="UP000823388">
    <property type="component" value="Chromosome 6K"/>
</dbReference>
<sequence length="122" mass="12878">MALRQAPPPNPLSMALGPPLARSSADGAEVSPVLVDGQLRRAGAKDGGDESTTPAMAATARPAIRAAQRVLQPRALTRPPRGRRRRQYPNLLPALLPCRAPSSSTRLAPTAVARPAPRTSHR</sequence>
<feature type="compositionally biased region" description="Pro residues" evidence="1">
    <location>
        <begin position="1"/>
        <end position="11"/>
    </location>
</feature>